<organism evidence="2 3">
    <name type="scientific">Enterocloster clostridioformis</name>
    <dbReference type="NCBI Taxonomy" id="1531"/>
    <lineage>
        <taxon>Bacteria</taxon>
        <taxon>Bacillati</taxon>
        <taxon>Bacillota</taxon>
        <taxon>Clostridia</taxon>
        <taxon>Lachnospirales</taxon>
        <taxon>Lachnospiraceae</taxon>
        <taxon>Enterocloster</taxon>
    </lineage>
</organism>
<dbReference type="InterPro" id="IPR005502">
    <property type="entry name" value="Ribosyl_crysJ1"/>
</dbReference>
<feature type="binding site" evidence="1">
    <location>
        <position position="282"/>
    </location>
    <ligand>
        <name>Mg(2+)</name>
        <dbReference type="ChEBI" id="CHEBI:18420"/>
        <label>1</label>
    </ligand>
</feature>
<dbReference type="RefSeq" id="WP_112482907.1">
    <property type="nucleotide sequence ID" value="NZ_CAUDZF010000027.1"/>
</dbReference>
<evidence type="ECO:0000256" key="1">
    <source>
        <dbReference type="PIRSR" id="PIRSR605502-1"/>
    </source>
</evidence>
<dbReference type="InterPro" id="IPR036705">
    <property type="entry name" value="Ribosyl_crysJ1_sf"/>
</dbReference>
<accession>A0A2X2URB3</accession>
<evidence type="ECO:0000313" key="3">
    <source>
        <dbReference type="Proteomes" id="UP000251853"/>
    </source>
</evidence>
<dbReference type="Gene3D" id="1.10.4080.10">
    <property type="entry name" value="ADP-ribosylation/Crystallin J1"/>
    <property type="match status" value="1"/>
</dbReference>
<comment type="cofactor">
    <cofactor evidence="1">
        <name>Mg(2+)</name>
        <dbReference type="ChEBI" id="CHEBI:18420"/>
    </cofactor>
    <text evidence="1">Binds 2 magnesium ions per subunit.</text>
</comment>
<dbReference type="Pfam" id="PF03747">
    <property type="entry name" value="ADP_ribosyl_GH"/>
    <property type="match status" value="1"/>
</dbReference>
<protein>
    <submittedName>
        <fullName evidence="2">ADP-ribosylglycohydrolase</fullName>
    </submittedName>
</protein>
<sequence length="696" mass="76961">MSISRYRNQIYAGVLGKIIGVYLGRPVEGWSYHKIRETFDEIKYYVHEKAGVPLIVADDDISGTFAFFRALEDNGYDRELPAKAFGDTWLNYIIENKTILWWGGLGRSTEHTAFLNLKNGMDAPESGSLKTNGTTLAEQIGAQIFIDAIAMACPDDPDLAVSLVRKAASVSHDGIALEAACHLAALEAMAFTEKNVDILLDRAGAYVQNPILKEMIADVRGICRKESDWRKVREYLDPKYGYEVFPGCCHMIPNHAMVIASILLGGDDFQKSISIASSAAWDTDCNAGNVGAFNGIRLGLEGMNAGADFRTPVADLMYVVTSDGGSVVTDAVLESKKIIKAAAMLHNEEIQQTHERYTFEFPGSLQGFAPCGFDHGSQAEVTLSNYNEVSGENGLLIHCRHLADGVTADVSTQTFIDFSKLARNFSTVASPTLYSSQRVVTTAGVLSDGEVTIRPYILYYDIDNQIQVMYGEPIRLRGKGTFEWVVPDTKGMSIFKLGYEIGSRKRFDGDVVIYSIDWKGAPRDFAQRGMLMTSIWNTNPLWLAGFASSAVQFAADFKHTYCVSNVEKGGVVTIGSREWEDYTVSSTVYYSLHKEGGLVLRSKGHKRYYGAALMDYSRAVVYVQKDRERVILAEVPYAYQEDTGYDLTFAAHKDKLEFYVNRSKLIEVQDGTYENGGAGFTISEGTMTCDSFIVSE</sequence>
<dbReference type="GO" id="GO:0016787">
    <property type="term" value="F:hydrolase activity"/>
    <property type="evidence" value="ECO:0007669"/>
    <property type="project" value="UniProtKB-KW"/>
</dbReference>
<dbReference type="Gene3D" id="2.60.120.560">
    <property type="entry name" value="Exo-inulinase, domain 1"/>
    <property type="match status" value="1"/>
</dbReference>
<reference evidence="2 3" key="1">
    <citation type="submission" date="2018-06" db="EMBL/GenBank/DDBJ databases">
        <authorList>
            <consortium name="Pathogen Informatics"/>
            <person name="Doyle S."/>
        </authorList>
    </citation>
    <scope>NUCLEOTIDE SEQUENCE [LARGE SCALE GENOMIC DNA]</scope>
    <source>
        <strain evidence="2 3">NCTC11224</strain>
    </source>
</reference>
<keyword evidence="2" id="KW-0378">Hydrolase</keyword>
<keyword evidence="1" id="KW-0479">Metal-binding</keyword>
<feature type="binding site" evidence="1">
    <location>
        <position position="284"/>
    </location>
    <ligand>
        <name>Mg(2+)</name>
        <dbReference type="ChEBI" id="CHEBI:18420"/>
        <label>1</label>
    </ligand>
</feature>
<gene>
    <name evidence="2" type="ORF">NCTC11224_04584</name>
</gene>
<keyword evidence="3" id="KW-1185">Reference proteome</keyword>
<dbReference type="EMBL" id="UAVW01000018">
    <property type="protein sequence ID" value="SQB15513.1"/>
    <property type="molecule type" value="Genomic_DNA"/>
</dbReference>
<dbReference type="SUPFAM" id="SSF101478">
    <property type="entry name" value="ADP-ribosylglycohydrolase"/>
    <property type="match status" value="1"/>
</dbReference>
<evidence type="ECO:0000313" key="2">
    <source>
        <dbReference type="EMBL" id="SQB15513.1"/>
    </source>
</evidence>
<dbReference type="GO" id="GO:0046872">
    <property type="term" value="F:metal ion binding"/>
    <property type="evidence" value="ECO:0007669"/>
    <property type="project" value="UniProtKB-KW"/>
</dbReference>
<dbReference type="Proteomes" id="UP000251853">
    <property type="component" value="Unassembled WGS sequence"/>
</dbReference>
<dbReference type="AlphaFoldDB" id="A0A2X2URB3"/>
<proteinExistence type="predicted"/>
<feature type="binding site" evidence="1">
    <location>
        <position position="60"/>
    </location>
    <ligand>
        <name>Mg(2+)</name>
        <dbReference type="ChEBI" id="CHEBI:18420"/>
        <label>1</label>
    </ligand>
</feature>
<keyword evidence="1" id="KW-0460">Magnesium</keyword>
<name>A0A2X2URB3_9FIRM</name>
<feature type="binding site" evidence="1">
    <location>
        <position position="59"/>
    </location>
    <ligand>
        <name>Mg(2+)</name>
        <dbReference type="ChEBI" id="CHEBI:18420"/>
        <label>1</label>
    </ligand>
</feature>